<accession>A0AAD5Y1W5</accession>
<protein>
    <submittedName>
        <fullName evidence="1">Uncharacterized protein</fullName>
    </submittedName>
</protein>
<evidence type="ECO:0000313" key="2">
    <source>
        <dbReference type="Proteomes" id="UP001210925"/>
    </source>
</evidence>
<proteinExistence type="predicted"/>
<reference evidence="1" key="1">
    <citation type="submission" date="2020-05" db="EMBL/GenBank/DDBJ databases">
        <title>Phylogenomic resolution of chytrid fungi.</title>
        <authorList>
            <person name="Stajich J.E."/>
            <person name="Amses K."/>
            <person name="Simmons R."/>
            <person name="Seto K."/>
            <person name="Myers J."/>
            <person name="Bonds A."/>
            <person name="Quandt C.A."/>
            <person name="Barry K."/>
            <person name="Liu P."/>
            <person name="Grigoriev I."/>
            <person name="Longcore J.E."/>
            <person name="James T.Y."/>
        </authorList>
    </citation>
    <scope>NUCLEOTIDE SEQUENCE</scope>
    <source>
        <strain evidence="1">PLAUS21</strain>
    </source>
</reference>
<comment type="caution">
    <text evidence="1">The sequence shown here is derived from an EMBL/GenBank/DDBJ whole genome shotgun (WGS) entry which is preliminary data.</text>
</comment>
<gene>
    <name evidence="1" type="ORF">HK103_006724</name>
</gene>
<organism evidence="1 2">
    <name type="scientific">Boothiomyces macroporosus</name>
    <dbReference type="NCBI Taxonomy" id="261099"/>
    <lineage>
        <taxon>Eukaryota</taxon>
        <taxon>Fungi</taxon>
        <taxon>Fungi incertae sedis</taxon>
        <taxon>Chytridiomycota</taxon>
        <taxon>Chytridiomycota incertae sedis</taxon>
        <taxon>Chytridiomycetes</taxon>
        <taxon>Rhizophydiales</taxon>
        <taxon>Terramycetaceae</taxon>
        <taxon>Boothiomyces</taxon>
    </lineage>
</organism>
<name>A0AAD5Y1W5_9FUNG</name>
<dbReference type="Proteomes" id="UP001210925">
    <property type="component" value="Unassembled WGS sequence"/>
</dbReference>
<evidence type="ECO:0000313" key="1">
    <source>
        <dbReference type="EMBL" id="KAJ3254927.1"/>
    </source>
</evidence>
<dbReference type="AlphaFoldDB" id="A0AAD5Y1W5"/>
<sequence length="156" mass="17472">MRNSLKLMKFSPPQKSIPELISQAKELREQYTNSIINSVEGENFPKVEDKVTIETLGHIKESLFNIISKIESIENSSYSGPALTIKAKSIQTEMQDVLQRFELFLDPTLKKSDSNIVKLPITQTAEQLAGQLKAGFVGMNRALQGFISESSNQIKK</sequence>
<dbReference type="EMBL" id="JADGKB010000075">
    <property type="protein sequence ID" value="KAJ3254927.1"/>
    <property type="molecule type" value="Genomic_DNA"/>
</dbReference>
<keyword evidence="2" id="KW-1185">Reference proteome</keyword>